<evidence type="ECO:0000256" key="2">
    <source>
        <dbReference type="SAM" id="Phobius"/>
    </source>
</evidence>
<dbReference type="InterPro" id="IPR036249">
    <property type="entry name" value="Thioredoxin-like_sf"/>
</dbReference>
<feature type="transmembrane region" description="Helical" evidence="2">
    <location>
        <begin position="162"/>
        <end position="187"/>
    </location>
</feature>
<keyword evidence="6" id="KW-1185">Reference proteome</keyword>
<dbReference type="OrthoDB" id="2121326at2759"/>
<dbReference type="InterPro" id="IPR017937">
    <property type="entry name" value="Thioredoxin_CS"/>
</dbReference>
<evidence type="ECO:0000256" key="1">
    <source>
        <dbReference type="ARBA" id="ARBA00023157"/>
    </source>
</evidence>
<dbReference type="PROSITE" id="PS00194">
    <property type="entry name" value="THIOREDOXIN_1"/>
    <property type="match status" value="1"/>
</dbReference>
<evidence type="ECO:0000313" key="6">
    <source>
        <dbReference type="Proteomes" id="UP000095751"/>
    </source>
</evidence>
<name>A0A1E7F5H4_9STRA</name>
<keyword evidence="1" id="KW-1015">Disulfide bond</keyword>
<dbReference type="PANTHER" id="PTHR46115">
    <property type="entry name" value="THIOREDOXIN-LIKE PROTEIN 1"/>
    <property type="match status" value="1"/>
</dbReference>
<dbReference type="PROSITE" id="PS51257">
    <property type="entry name" value="PROKAR_LIPOPROTEIN"/>
    <property type="match status" value="1"/>
</dbReference>
<dbReference type="InParanoid" id="A0A1E7F5H4"/>
<keyword evidence="3" id="KW-0732">Signal</keyword>
<feature type="signal peptide" evidence="3">
    <location>
        <begin position="1"/>
        <end position="27"/>
    </location>
</feature>
<reference evidence="5 6" key="1">
    <citation type="submission" date="2016-09" db="EMBL/GenBank/DDBJ databases">
        <title>Extensive genetic diversity and differential bi-allelic expression allows diatom success in the polar Southern Ocean.</title>
        <authorList>
            <consortium name="DOE Joint Genome Institute"/>
            <person name="Mock T."/>
            <person name="Otillar R.P."/>
            <person name="Strauss J."/>
            <person name="Dupont C."/>
            <person name="Frickenhaus S."/>
            <person name="Maumus F."/>
            <person name="Mcmullan M."/>
            <person name="Sanges R."/>
            <person name="Schmutz J."/>
            <person name="Toseland A."/>
            <person name="Valas R."/>
            <person name="Veluchamy A."/>
            <person name="Ward B.J."/>
            <person name="Allen A."/>
            <person name="Barry K."/>
            <person name="Falciatore A."/>
            <person name="Ferrante M."/>
            <person name="Fortunato A.E."/>
            <person name="Gloeckner G."/>
            <person name="Gruber A."/>
            <person name="Hipkin R."/>
            <person name="Janech M."/>
            <person name="Kroth P."/>
            <person name="Leese F."/>
            <person name="Lindquist E."/>
            <person name="Lyon B.R."/>
            <person name="Martin J."/>
            <person name="Mayer C."/>
            <person name="Parker M."/>
            <person name="Quesneville H."/>
            <person name="Raymond J."/>
            <person name="Uhlig C."/>
            <person name="Valentin K.U."/>
            <person name="Worden A.Z."/>
            <person name="Armbrust E.V."/>
            <person name="Bowler C."/>
            <person name="Green B."/>
            <person name="Moulton V."/>
            <person name="Van Oosterhout C."/>
            <person name="Grigoriev I."/>
        </authorList>
    </citation>
    <scope>NUCLEOTIDE SEQUENCE [LARGE SCALE GENOMIC DNA]</scope>
    <source>
        <strain evidence="5 6">CCMP1102</strain>
    </source>
</reference>
<evidence type="ECO:0000313" key="5">
    <source>
        <dbReference type="EMBL" id="OEU13113.1"/>
    </source>
</evidence>
<dbReference type="CDD" id="cd02947">
    <property type="entry name" value="TRX_family"/>
    <property type="match status" value="1"/>
</dbReference>
<feature type="chain" id="PRO_5009192710" evidence="3">
    <location>
        <begin position="28"/>
        <end position="188"/>
    </location>
</feature>
<organism evidence="5 6">
    <name type="scientific">Fragilariopsis cylindrus CCMP1102</name>
    <dbReference type="NCBI Taxonomy" id="635003"/>
    <lineage>
        <taxon>Eukaryota</taxon>
        <taxon>Sar</taxon>
        <taxon>Stramenopiles</taxon>
        <taxon>Ochrophyta</taxon>
        <taxon>Bacillariophyta</taxon>
        <taxon>Bacillariophyceae</taxon>
        <taxon>Bacillariophycidae</taxon>
        <taxon>Bacillariales</taxon>
        <taxon>Bacillariaceae</taxon>
        <taxon>Fragilariopsis</taxon>
    </lineage>
</organism>
<dbReference type="Pfam" id="PF00085">
    <property type="entry name" value="Thioredoxin"/>
    <property type="match status" value="1"/>
</dbReference>
<dbReference type="InterPro" id="IPR013766">
    <property type="entry name" value="Thioredoxin_domain"/>
</dbReference>
<proteinExistence type="predicted"/>
<keyword evidence="2" id="KW-0472">Membrane</keyword>
<feature type="domain" description="Thioredoxin" evidence="4">
    <location>
        <begin position="58"/>
        <end position="188"/>
    </location>
</feature>
<accession>A0A1E7F5H4</accession>
<dbReference type="PROSITE" id="PS51352">
    <property type="entry name" value="THIOREDOXIN_2"/>
    <property type="match status" value="1"/>
</dbReference>
<gene>
    <name evidence="5" type="primary">TrxH</name>
    <name evidence="5" type="ORF">FRACYDRAFT_190648</name>
</gene>
<keyword evidence="2" id="KW-1133">Transmembrane helix</keyword>
<evidence type="ECO:0000256" key="3">
    <source>
        <dbReference type="SAM" id="SignalP"/>
    </source>
</evidence>
<dbReference type="Proteomes" id="UP000095751">
    <property type="component" value="Unassembled WGS sequence"/>
</dbReference>
<sequence>MVLLPFRGLLIAAVVAFVACTVAAVHGCTSPSPSQLKTCGNNNSNNNSNLLFGIRSESKKVASASSIVLINGISRGGELHEPSTLKEVNDLVTRAGIQNKLVVIDFTASWCGPCQQIAPVYKQMSDEFGNEEVVFLKVDVDECPDAAAKYSVKAMPTFVSSAFFLLLLLSYYCCCCCCCCRPTVFYLR</sequence>
<protein>
    <submittedName>
        <fullName evidence="5">Thioredoxin h</fullName>
    </submittedName>
</protein>
<dbReference type="Gene3D" id="3.40.30.10">
    <property type="entry name" value="Glutaredoxin"/>
    <property type="match status" value="1"/>
</dbReference>
<evidence type="ECO:0000259" key="4">
    <source>
        <dbReference type="PROSITE" id="PS51352"/>
    </source>
</evidence>
<dbReference type="AlphaFoldDB" id="A0A1E7F5H4"/>
<dbReference type="SUPFAM" id="SSF52833">
    <property type="entry name" value="Thioredoxin-like"/>
    <property type="match status" value="1"/>
</dbReference>
<dbReference type="EMBL" id="KV784363">
    <property type="protein sequence ID" value="OEU13113.1"/>
    <property type="molecule type" value="Genomic_DNA"/>
</dbReference>
<dbReference type="KEGG" id="fcy:FRACYDRAFT_190648"/>
<keyword evidence="2" id="KW-0812">Transmembrane</keyword>